<evidence type="ECO:0000313" key="9">
    <source>
        <dbReference type="Proteomes" id="UP001234178"/>
    </source>
</evidence>
<evidence type="ECO:0000256" key="1">
    <source>
        <dbReference type="ARBA" id="ARBA00004613"/>
    </source>
</evidence>
<evidence type="ECO:0000256" key="7">
    <source>
        <dbReference type="SAM" id="SignalP"/>
    </source>
</evidence>
<evidence type="ECO:0000256" key="5">
    <source>
        <dbReference type="ARBA" id="ARBA00023320"/>
    </source>
</evidence>
<dbReference type="PROSITE" id="PS00259">
    <property type="entry name" value="GASTRIN"/>
    <property type="match status" value="1"/>
</dbReference>
<keyword evidence="9" id="KW-1185">Reference proteome</keyword>
<feature type="region of interest" description="Disordered" evidence="6">
    <location>
        <begin position="94"/>
        <end position="114"/>
    </location>
</feature>
<proteinExistence type="inferred from homology"/>
<keyword evidence="4" id="KW-0027">Amidation</keyword>
<dbReference type="InterPro" id="IPR013259">
    <property type="entry name" value="Sulfakinin"/>
</dbReference>
<evidence type="ECO:0000256" key="6">
    <source>
        <dbReference type="SAM" id="MobiDB-lite"/>
    </source>
</evidence>
<dbReference type="InterPro" id="IPR013152">
    <property type="entry name" value="Gastrin/cholecystokinin_CS"/>
</dbReference>
<evidence type="ECO:0000313" key="8">
    <source>
        <dbReference type="EMBL" id="KAK4018257.1"/>
    </source>
</evidence>
<keyword evidence="3" id="KW-0964">Secreted</keyword>
<feature type="signal peptide" evidence="7">
    <location>
        <begin position="1"/>
        <end position="23"/>
    </location>
</feature>
<dbReference type="EMBL" id="JAOYFB010000036">
    <property type="protein sequence ID" value="KAK4018257.1"/>
    <property type="molecule type" value="Genomic_DNA"/>
</dbReference>
<feature type="chain" id="PRO_5045711749" evidence="7">
    <location>
        <begin position="24"/>
        <end position="163"/>
    </location>
</feature>
<organism evidence="8 9">
    <name type="scientific">Daphnia magna</name>
    <dbReference type="NCBI Taxonomy" id="35525"/>
    <lineage>
        <taxon>Eukaryota</taxon>
        <taxon>Metazoa</taxon>
        <taxon>Ecdysozoa</taxon>
        <taxon>Arthropoda</taxon>
        <taxon>Crustacea</taxon>
        <taxon>Branchiopoda</taxon>
        <taxon>Diplostraca</taxon>
        <taxon>Cladocera</taxon>
        <taxon>Anomopoda</taxon>
        <taxon>Daphniidae</taxon>
        <taxon>Daphnia</taxon>
    </lineage>
</organism>
<sequence length="163" mass="18248">MKLALLTAMLAAVLVLGVEQAAAAPADSSIATGRRLLHSSNPTSHTKSMDSWLRWLLFHSRIGEKEKTKNAVPMANSFQLARTQIDLSNPKQQKIPISMQGNNSNDDDDTTAFGDEDFADEEVQLLLPEGRQAASKRQPDDYGHMRYGKRDFDDYGHMRFGRR</sequence>
<evidence type="ECO:0000256" key="2">
    <source>
        <dbReference type="ARBA" id="ARBA00006273"/>
    </source>
</evidence>
<comment type="caution">
    <text evidence="8">The sequence shown here is derived from an EMBL/GenBank/DDBJ whole genome shotgun (WGS) entry which is preliminary data.</text>
</comment>
<evidence type="ECO:0000256" key="3">
    <source>
        <dbReference type="ARBA" id="ARBA00022525"/>
    </source>
</evidence>
<accession>A0ABQ9ZZC1</accession>
<evidence type="ECO:0000256" key="4">
    <source>
        <dbReference type="ARBA" id="ARBA00022815"/>
    </source>
</evidence>
<keyword evidence="5" id="KW-0527">Neuropeptide</keyword>
<feature type="region of interest" description="Disordered" evidence="6">
    <location>
        <begin position="127"/>
        <end position="148"/>
    </location>
</feature>
<feature type="compositionally biased region" description="Acidic residues" evidence="6">
    <location>
        <begin position="105"/>
        <end position="114"/>
    </location>
</feature>
<gene>
    <name evidence="8" type="ORF">OUZ56_000321</name>
</gene>
<keyword evidence="7" id="KW-0732">Signal</keyword>
<comment type="similarity">
    <text evidence="2">Belongs to the gastrin/cholecystokinin family.</text>
</comment>
<reference evidence="8 9" key="1">
    <citation type="journal article" date="2023" name="Nucleic Acids Res.">
        <title>The hologenome of Daphnia magna reveals possible DNA methylation and microbiome-mediated evolution of the host genome.</title>
        <authorList>
            <person name="Chaturvedi A."/>
            <person name="Li X."/>
            <person name="Dhandapani V."/>
            <person name="Marshall H."/>
            <person name="Kissane S."/>
            <person name="Cuenca-Cambronero M."/>
            <person name="Asole G."/>
            <person name="Calvet F."/>
            <person name="Ruiz-Romero M."/>
            <person name="Marangio P."/>
            <person name="Guigo R."/>
            <person name="Rago D."/>
            <person name="Mirbahai L."/>
            <person name="Eastwood N."/>
            <person name="Colbourne J.K."/>
            <person name="Zhou J."/>
            <person name="Mallon E."/>
            <person name="Orsini L."/>
        </authorList>
    </citation>
    <scope>NUCLEOTIDE SEQUENCE [LARGE SCALE GENOMIC DNA]</scope>
    <source>
        <strain evidence="8">LRV0_1</strain>
    </source>
</reference>
<comment type="subcellular location">
    <subcellularLocation>
        <location evidence="1">Secreted</location>
    </subcellularLocation>
</comment>
<protein>
    <submittedName>
        <fullName evidence="8">Uncharacterized protein</fullName>
    </submittedName>
</protein>
<dbReference type="Pfam" id="PF08257">
    <property type="entry name" value="Sulfakinin"/>
    <property type="match status" value="1"/>
</dbReference>
<feature type="compositionally biased region" description="Basic and acidic residues" evidence="6">
    <location>
        <begin position="137"/>
        <end position="148"/>
    </location>
</feature>
<dbReference type="Proteomes" id="UP001234178">
    <property type="component" value="Unassembled WGS sequence"/>
</dbReference>
<name>A0ABQ9ZZC1_9CRUS</name>